<protein>
    <submittedName>
        <fullName evidence="2">Antirestriction protein KlcA</fullName>
    </submittedName>
</protein>
<evidence type="ECO:0000256" key="1">
    <source>
        <dbReference type="ARBA" id="ARBA00008618"/>
    </source>
</evidence>
<reference evidence="2" key="1">
    <citation type="submission" date="2019-08" db="EMBL/GenBank/DDBJ databases">
        <title>Compatibility and phylogenetic relationship of I-complex plasmids.</title>
        <authorList>
            <person name="Rozwandowicz M."/>
            <person name="Hordijk J."/>
            <person name="Bossers A."/>
            <person name="Zomer A."/>
            <person name="Wagenaar J."/>
            <person name="Mevius D."/>
            <person name="Brouwer M."/>
        </authorList>
    </citation>
    <scope>NUCLEOTIDE SEQUENCE</scope>
    <source>
        <strain evidence="2">SFE059</strain>
        <plasmid evidence="2">pSFE059</plasmid>
    </source>
</reference>
<accession>A0A6G6AID8</accession>
<geneLocation type="plasmid" evidence="2">
    <name>pSFE059</name>
</geneLocation>
<dbReference type="Gene3D" id="3.30.70.3580">
    <property type="entry name" value="Antirestriction protein"/>
    <property type="match status" value="1"/>
</dbReference>
<proteinExistence type="inferred from homology"/>
<name>A0A6G6AID8_ECOLX</name>
<organism evidence="2">
    <name type="scientific">Escherichia coli</name>
    <dbReference type="NCBI Taxonomy" id="562"/>
    <lineage>
        <taxon>Bacteria</taxon>
        <taxon>Pseudomonadati</taxon>
        <taxon>Pseudomonadota</taxon>
        <taxon>Gammaproteobacteria</taxon>
        <taxon>Enterobacterales</taxon>
        <taxon>Enterobacteriaceae</taxon>
        <taxon>Escherichia</taxon>
    </lineage>
</organism>
<sequence length="134" mass="15119">MQYAKPVTLNVEECDRLSFLPYLFGNDFLYAEAYVYALAQKMMPEYQGGFWHFIRLPDGGGYMMPDGDRFHMVNGANWFDRTVSADAAGTRQSPPNPLARFRAAATVRCVKTRLAATVPVAPPLSRRDLRSLHT</sequence>
<dbReference type="InterPro" id="IPR042297">
    <property type="entry name" value="Antirestriction_sf"/>
</dbReference>
<dbReference type="InterPro" id="IPR004914">
    <property type="entry name" value="Antirestrict"/>
</dbReference>
<dbReference type="Pfam" id="PF03230">
    <property type="entry name" value="Antirestrict"/>
    <property type="match status" value="1"/>
</dbReference>
<dbReference type="EMBL" id="MN335639">
    <property type="protein sequence ID" value="QID21890.1"/>
    <property type="molecule type" value="Genomic_DNA"/>
</dbReference>
<gene>
    <name evidence="2" type="primary">klcA</name>
    <name evidence="2" type="ORF">pSFE059_00048</name>
</gene>
<keyword evidence="2" id="KW-0614">Plasmid</keyword>
<dbReference type="AlphaFoldDB" id="A0A6G6AID8"/>
<evidence type="ECO:0000313" key="2">
    <source>
        <dbReference type="EMBL" id="QID21890.1"/>
    </source>
</evidence>
<comment type="similarity">
    <text evidence="1">Belongs to the antirestriction protein family.</text>
</comment>